<dbReference type="InterPro" id="IPR004843">
    <property type="entry name" value="Calcineurin-like_PHP"/>
</dbReference>
<dbReference type="Gene3D" id="3.60.21.10">
    <property type="match status" value="1"/>
</dbReference>
<evidence type="ECO:0000313" key="4">
    <source>
        <dbReference type="EMBL" id="MBO1304892.1"/>
    </source>
</evidence>
<gene>
    <name evidence="4" type="ORF">JZO70_01865</name>
</gene>
<evidence type="ECO:0000259" key="3">
    <source>
        <dbReference type="Pfam" id="PF00149"/>
    </source>
</evidence>
<keyword evidence="2" id="KW-0378">Hydrolase</keyword>
<protein>
    <submittedName>
        <fullName evidence="4">Metallophosphoesterase</fullName>
    </submittedName>
</protein>
<dbReference type="PANTHER" id="PTHR31302">
    <property type="entry name" value="TRANSMEMBRANE PROTEIN WITH METALLOPHOSPHOESTERASE DOMAIN-RELATED"/>
    <property type="match status" value="1"/>
</dbReference>
<feature type="domain" description="Calcineurin-like phosphoesterase" evidence="3">
    <location>
        <begin position="45"/>
        <end position="206"/>
    </location>
</feature>
<dbReference type="Pfam" id="PF00149">
    <property type="entry name" value="Metallophos"/>
    <property type="match status" value="1"/>
</dbReference>
<dbReference type="SUPFAM" id="SSF56300">
    <property type="entry name" value="Metallo-dependent phosphatases"/>
    <property type="match status" value="1"/>
</dbReference>
<keyword evidence="5" id="KW-1185">Reference proteome</keyword>
<accession>A0ABS3L5K7</accession>
<evidence type="ECO:0000256" key="2">
    <source>
        <dbReference type="ARBA" id="ARBA00022801"/>
    </source>
</evidence>
<keyword evidence="1" id="KW-0479">Metal-binding</keyword>
<organism evidence="4 5">
    <name type="scientific">Candidatus Enterococcus moelleringii</name>
    <dbReference type="NCBI Taxonomy" id="2815325"/>
    <lineage>
        <taxon>Bacteria</taxon>
        <taxon>Bacillati</taxon>
        <taxon>Bacillota</taxon>
        <taxon>Bacilli</taxon>
        <taxon>Lactobacillales</taxon>
        <taxon>Enterococcaceae</taxon>
        <taxon>Enterococcus</taxon>
    </lineage>
</organism>
<dbReference type="PANTHER" id="PTHR31302:SF31">
    <property type="entry name" value="PHOSPHODIESTERASE YAEI"/>
    <property type="match status" value="1"/>
</dbReference>
<sequence length="268" mass="30029">MLVIVLCAAVILLYAWYETFCLKEKHFSIDKENNLTINEGETGNFKIAHISDIHFSRFYSAKRFAKVVEAVNQQEPDLLIFTGDLIEDFRYWQKRDSAPLIQQLSALKADKGKFAILGNHDYQSGGRKPVEELLINSGFVLLDNRTQLVGALSLTGMEDSQGGSPDYALTPSPADFSILLLHEPDQVDQVQSLNAYDLVLAGHSHGGQLRLPLLNYRNHGSKSYWTGIYPLSKTAMLVVNTGIGTTGPPLRFRVKPEILYFHLQNVYA</sequence>
<dbReference type="Proteomes" id="UP000664601">
    <property type="component" value="Unassembled WGS sequence"/>
</dbReference>
<dbReference type="InterPro" id="IPR051158">
    <property type="entry name" value="Metallophosphoesterase_sf"/>
</dbReference>
<dbReference type="RefSeq" id="WP_207671840.1">
    <property type="nucleotide sequence ID" value="NZ_JAFREM010000004.1"/>
</dbReference>
<proteinExistence type="predicted"/>
<dbReference type="CDD" id="cd07385">
    <property type="entry name" value="MPP_YkuE_C"/>
    <property type="match status" value="1"/>
</dbReference>
<dbReference type="InterPro" id="IPR029052">
    <property type="entry name" value="Metallo-depent_PP-like"/>
</dbReference>
<name>A0ABS3L5K7_9ENTE</name>
<evidence type="ECO:0000256" key="1">
    <source>
        <dbReference type="ARBA" id="ARBA00022723"/>
    </source>
</evidence>
<reference evidence="4 5" key="1">
    <citation type="submission" date="2021-03" db="EMBL/GenBank/DDBJ databases">
        <title>Enterococcal diversity collection.</title>
        <authorList>
            <person name="Gilmore M.S."/>
            <person name="Schwartzman J."/>
            <person name="Van Tyne D."/>
            <person name="Martin M."/>
            <person name="Earl A.M."/>
            <person name="Manson A.L."/>
            <person name="Straub T."/>
            <person name="Salamzade R."/>
            <person name="Saavedra J."/>
            <person name="Lebreton F."/>
            <person name="Prichula J."/>
            <person name="Schaufler K."/>
            <person name="Gaca A."/>
            <person name="Sgardioli B."/>
            <person name="Wagenaar J."/>
            <person name="Strong T."/>
        </authorList>
    </citation>
    <scope>NUCLEOTIDE SEQUENCE [LARGE SCALE GENOMIC DNA]</scope>
    <source>
        <strain evidence="4 5">669A</strain>
    </source>
</reference>
<dbReference type="EMBL" id="JAFREM010000004">
    <property type="protein sequence ID" value="MBO1304892.1"/>
    <property type="molecule type" value="Genomic_DNA"/>
</dbReference>
<evidence type="ECO:0000313" key="5">
    <source>
        <dbReference type="Proteomes" id="UP000664601"/>
    </source>
</evidence>
<comment type="caution">
    <text evidence="4">The sequence shown here is derived from an EMBL/GenBank/DDBJ whole genome shotgun (WGS) entry which is preliminary data.</text>
</comment>